<keyword evidence="3" id="KW-1185">Reference proteome</keyword>
<dbReference type="Proteomes" id="UP000033615">
    <property type="component" value="Unassembled WGS sequence"/>
</dbReference>
<proteinExistence type="predicted"/>
<protein>
    <submittedName>
        <fullName evidence="2">SAM-dependent methyltransferase</fullName>
    </submittedName>
</protein>
<dbReference type="GO" id="GO:0032259">
    <property type="term" value="P:methylation"/>
    <property type="evidence" value="ECO:0007669"/>
    <property type="project" value="UniProtKB-KW"/>
</dbReference>
<gene>
    <name evidence="2" type="ORF">VT50_0236890</name>
</gene>
<dbReference type="AlphaFoldDB" id="A0A1V4CTU3"/>
<keyword evidence="2" id="KW-0489">Methyltransferase</keyword>
<keyword evidence="2" id="KW-0808">Transferase</keyword>
<dbReference type="InterPro" id="IPR029063">
    <property type="entry name" value="SAM-dependent_MTases_sf"/>
</dbReference>
<evidence type="ECO:0000313" key="3">
    <source>
        <dbReference type="Proteomes" id="UP000033615"/>
    </source>
</evidence>
<dbReference type="Pfam" id="PF08241">
    <property type="entry name" value="Methyltransf_11"/>
    <property type="match status" value="1"/>
</dbReference>
<dbReference type="RefSeq" id="WP_053048496.1">
    <property type="nucleotide sequence ID" value="NZ_LAKD02000161.1"/>
</dbReference>
<dbReference type="OrthoDB" id="5566900at2"/>
<dbReference type="GO" id="GO:0008757">
    <property type="term" value="F:S-adenosylmethionine-dependent methyltransferase activity"/>
    <property type="evidence" value="ECO:0007669"/>
    <property type="project" value="InterPro"/>
</dbReference>
<reference evidence="2" key="1">
    <citation type="submission" date="2016-12" db="EMBL/GenBank/DDBJ databases">
        <title>Genome sequence of Streptomyces antioxidans MUSC 164.</title>
        <authorList>
            <person name="Lee L.-H."/>
            <person name="Ser H.-L."/>
        </authorList>
    </citation>
    <scope>NUCLEOTIDE SEQUENCE [LARGE SCALE GENOMIC DNA]</scope>
    <source>
        <strain evidence="2">MUSC 164</strain>
    </source>
</reference>
<name>A0A1V4CTU3_9ACTN</name>
<dbReference type="SUPFAM" id="SSF53335">
    <property type="entry name" value="S-adenosyl-L-methionine-dependent methyltransferases"/>
    <property type="match status" value="1"/>
</dbReference>
<dbReference type="EMBL" id="LAKD02000161">
    <property type="protein sequence ID" value="OPF70125.1"/>
    <property type="molecule type" value="Genomic_DNA"/>
</dbReference>
<dbReference type="Gene3D" id="3.40.50.150">
    <property type="entry name" value="Vaccinia Virus protein VP39"/>
    <property type="match status" value="1"/>
</dbReference>
<organism evidence="2 3">
    <name type="scientific">Streptomyces antioxidans</name>
    <dbReference type="NCBI Taxonomy" id="1507734"/>
    <lineage>
        <taxon>Bacteria</taxon>
        <taxon>Bacillati</taxon>
        <taxon>Actinomycetota</taxon>
        <taxon>Actinomycetes</taxon>
        <taxon>Kitasatosporales</taxon>
        <taxon>Streptomycetaceae</taxon>
        <taxon>Streptomyces</taxon>
    </lineage>
</organism>
<sequence>MSAEKHERDLRFYNKWAPTYEDAKVQAVREQIFARMLAWLVGRNVEAKRILDVGCGTGAFLRMAAERFPDAELVGVDHAEGMIEVANEKAAGIDRLSFQVSPAEKLPFADDEFDLVVSTICFHHWLSRREGVAEISRVLSRGGHLAIADHFAIGWLRPMFALGGSRDRIHTQTEIAAMFAGEYLSVRDWQLLYGLGPLRIVHGVLARRV</sequence>
<dbReference type="PANTHER" id="PTHR43591">
    <property type="entry name" value="METHYLTRANSFERASE"/>
    <property type="match status" value="1"/>
</dbReference>
<feature type="domain" description="Methyltransferase type 11" evidence="1">
    <location>
        <begin position="51"/>
        <end position="147"/>
    </location>
</feature>
<dbReference type="InterPro" id="IPR013216">
    <property type="entry name" value="Methyltransf_11"/>
</dbReference>
<accession>A0A1V4CTU3</accession>
<dbReference type="CDD" id="cd02440">
    <property type="entry name" value="AdoMet_MTases"/>
    <property type="match status" value="1"/>
</dbReference>
<comment type="caution">
    <text evidence="2">The sequence shown here is derived from an EMBL/GenBank/DDBJ whole genome shotgun (WGS) entry which is preliminary data.</text>
</comment>
<evidence type="ECO:0000313" key="2">
    <source>
        <dbReference type="EMBL" id="OPF70125.1"/>
    </source>
</evidence>
<evidence type="ECO:0000259" key="1">
    <source>
        <dbReference type="Pfam" id="PF08241"/>
    </source>
</evidence>